<reference evidence="1" key="1">
    <citation type="submission" date="2025-08" db="UniProtKB">
        <authorList>
            <consortium name="Ensembl"/>
        </authorList>
    </citation>
    <scope>IDENTIFICATION</scope>
</reference>
<keyword evidence="2" id="KW-1185">Reference proteome</keyword>
<accession>A0A7N8WQL1</accession>
<evidence type="ECO:0000313" key="1">
    <source>
        <dbReference type="Ensembl" id="ENSMAMP00000039527.1"/>
    </source>
</evidence>
<sequence>KSLKDTMRTDSMREADLPTLEHQSMHHHFSSTHTNLLSATFPHPPLVALIISFPFLQLRYGSDTCTLLIVSSAVLPYNNIVLFRSIRIMIKSDLLTDRSDCPSFSRSHTHAHTHTSPHPQL</sequence>
<dbReference type="AlphaFoldDB" id="A0A7N8WQL1"/>
<proteinExistence type="predicted"/>
<dbReference type="InParanoid" id="A0A7N8WQL1"/>
<name>A0A7N8WQL1_9TELE</name>
<dbReference type="Proteomes" id="UP000261640">
    <property type="component" value="Unplaced"/>
</dbReference>
<evidence type="ECO:0000313" key="2">
    <source>
        <dbReference type="Proteomes" id="UP000261640"/>
    </source>
</evidence>
<dbReference type="Ensembl" id="ENSMAMT00000049389.1">
    <property type="protein sequence ID" value="ENSMAMP00000039527.1"/>
    <property type="gene ID" value="ENSMAMG00000027002.1"/>
</dbReference>
<reference evidence="1" key="2">
    <citation type="submission" date="2025-09" db="UniProtKB">
        <authorList>
            <consortium name="Ensembl"/>
        </authorList>
    </citation>
    <scope>IDENTIFICATION</scope>
</reference>
<protein>
    <submittedName>
        <fullName evidence="1">Uncharacterized protein</fullName>
    </submittedName>
</protein>
<organism evidence="1 2">
    <name type="scientific">Mastacembelus armatus</name>
    <name type="common">zig-zag eel</name>
    <dbReference type="NCBI Taxonomy" id="205130"/>
    <lineage>
        <taxon>Eukaryota</taxon>
        <taxon>Metazoa</taxon>
        <taxon>Chordata</taxon>
        <taxon>Craniata</taxon>
        <taxon>Vertebrata</taxon>
        <taxon>Euteleostomi</taxon>
        <taxon>Actinopterygii</taxon>
        <taxon>Neopterygii</taxon>
        <taxon>Teleostei</taxon>
        <taxon>Neoteleostei</taxon>
        <taxon>Acanthomorphata</taxon>
        <taxon>Anabantaria</taxon>
        <taxon>Synbranchiformes</taxon>
        <taxon>Mastacembelidae</taxon>
        <taxon>Mastacembelus</taxon>
    </lineage>
</organism>